<sequence length="309" mass="34195">MYAEAQTTFDAISGSRSALSAFPGGWDYHRNRHCIWVVSPIGYVHSRAFEEVALGLHYAFDELGGRAPLISEPSNWNGRIPIVFGANLLPAEAAGWLPKGTILVNLEQVSKESSWISGAYVGLLRQFPVLDYSARNRDELYRLGITHAGLLRVGYNSGLTRIAHAPVKDIDVLFYGSLNERRRDLLRALQNAGLNVANLFGVYGAERDAIIARSKIVINIHHFDAQVFEIVRVSYLLANRVCVLTEGYADDPDMAPYVEGLAFAPYGDLVERCLSLIENQGERDLLAERGFEIMSGISQSAILREAIGR</sequence>
<keyword evidence="2" id="KW-1185">Reference proteome</keyword>
<dbReference type="Proteomes" id="UP000248925">
    <property type="component" value="Unassembled WGS sequence"/>
</dbReference>
<dbReference type="EMBL" id="PCDP01000036">
    <property type="protein sequence ID" value="PZM12866.1"/>
    <property type="molecule type" value="Genomic_DNA"/>
</dbReference>
<name>A0A2W4EEP1_9HYPH</name>
<reference evidence="1 2" key="1">
    <citation type="journal article" date="2018" name="Sci. Rep.">
        <title>Rhizobium tumorigenes sp. nov., a novel plant tumorigenic bacterium isolated from cane gall tumors on thornless blackberry.</title>
        <authorList>
            <person name="Kuzmanovi N."/>
            <person name="Smalla K."/>
            <person name="Gronow S."/>
            <person name="PuBawska J."/>
        </authorList>
    </citation>
    <scope>NUCLEOTIDE SEQUENCE [LARGE SCALE GENOMIC DNA]</scope>
    <source>
        <strain evidence="1 2">CCBAU 85046</strain>
    </source>
</reference>
<evidence type="ECO:0000313" key="1">
    <source>
        <dbReference type="EMBL" id="PZM12866.1"/>
    </source>
</evidence>
<dbReference type="AlphaFoldDB" id="A0A2W4EEP1"/>
<comment type="caution">
    <text evidence="1">The sequence shown here is derived from an EMBL/GenBank/DDBJ whole genome shotgun (WGS) entry which is preliminary data.</text>
</comment>
<dbReference type="OrthoDB" id="5443558at2"/>
<organism evidence="1 2">
    <name type="scientific">Rhizobium tubonense</name>
    <dbReference type="NCBI Taxonomy" id="484088"/>
    <lineage>
        <taxon>Bacteria</taxon>
        <taxon>Pseudomonadati</taxon>
        <taxon>Pseudomonadota</taxon>
        <taxon>Alphaproteobacteria</taxon>
        <taxon>Hyphomicrobiales</taxon>
        <taxon>Rhizobiaceae</taxon>
        <taxon>Rhizobium/Agrobacterium group</taxon>
        <taxon>Rhizobium</taxon>
    </lineage>
</organism>
<evidence type="ECO:0008006" key="3">
    <source>
        <dbReference type="Google" id="ProtNLM"/>
    </source>
</evidence>
<proteinExistence type="predicted"/>
<protein>
    <recommendedName>
        <fullName evidence="3">Glycosyltransferase</fullName>
    </recommendedName>
</protein>
<gene>
    <name evidence="1" type="ORF">CPY51_15045</name>
</gene>
<accession>A0A2W4EEP1</accession>
<dbReference type="RefSeq" id="WP_111161061.1">
    <property type="nucleotide sequence ID" value="NZ_PCDP01000036.1"/>
</dbReference>
<evidence type="ECO:0000313" key="2">
    <source>
        <dbReference type="Proteomes" id="UP000248925"/>
    </source>
</evidence>